<organism evidence="1">
    <name type="scientific">Salix viminalis</name>
    <name type="common">Common osier</name>
    <name type="synonym">Basket willow</name>
    <dbReference type="NCBI Taxonomy" id="40686"/>
    <lineage>
        <taxon>Eukaryota</taxon>
        <taxon>Viridiplantae</taxon>
        <taxon>Streptophyta</taxon>
        <taxon>Embryophyta</taxon>
        <taxon>Tracheophyta</taxon>
        <taxon>Spermatophyta</taxon>
        <taxon>Magnoliopsida</taxon>
        <taxon>eudicotyledons</taxon>
        <taxon>Gunneridae</taxon>
        <taxon>Pentapetalae</taxon>
        <taxon>rosids</taxon>
        <taxon>fabids</taxon>
        <taxon>Malpighiales</taxon>
        <taxon>Salicaceae</taxon>
        <taxon>Saliceae</taxon>
        <taxon>Salix</taxon>
    </lineage>
</organism>
<accession>A0A6N2N1Y5</accession>
<name>A0A6N2N1Y5_SALVM</name>
<gene>
    <name evidence="1" type="ORF">SVIM_LOCUS385862</name>
</gene>
<dbReference type="AlphaFoldDB" id="A0A6N2N1Y5"/>
<proteinExistence type="predicted"/>
<dbReference type="EMBL" id="CAADRP010001859">
    <property type="protein sequence ID" value="VFU54841.1"/>
    <property type="molecule type" value="Genomic_DNA"/>
</dbReference>
<sequence length="89" mass="10043">MLTGQFRSRATKGLRVHVKAGFADLPHLSLSLLHSISLSLYIYSIPSTSLHNPVQLVSSTQRVNQTPTLLSLSLYRRSFLFILLVYNEK</sequence>
<evidence type="ECO:0000313" key="1">
    <source>
        <dbReference type="EMBL" id="VFU54841.1"/>
    </source>
</evidence>
<protein>
    <submittedName>
        <fullName evidence="1">Uncharacterized protein</fullName>
    </submittedName>
</protein>
<reference evidence="1" key="1">
    <citation type="submission" date="2019-03" db="EMBL/GenBank/DDBJ databases">
        <authorList>
            <person name="Mank J."/>
            <person name="Almeida P."/>
        </authorList>
    </citation>
    <scope>NUCLEOTIDE SEQUENCE</scope>
    <source>
        <strain evidence="1">78183</strain>
    </source>
</reference>